<dbReference type="AlphaFoldDB" id="A0A4U6QQE4"/>
<name>A0A4U6QQE4_9ACTN</name>
<gene>
    <name evidence="2" type="ORF">FDO65_10480</name>
</gene>
<dbReference type="InterPro" id="IPR024244">
    <property type="entry name" value="DUF2537"/>
</dbReference>
<sequence>MLVVGIAIVVLSDGLSGNPVVAVLVNLLVAAGLVPAIWLSRELPVLRWIGLGAAVGVVAGWITAIGMVG</sequence>
<comment type="caution">
    <text evidence="2">The sequence shown here is derived from an EMBL/GenBank/DDBJ whole genome shotgun (WGS) entry which is preliminary data.</text>
</comment>
<dbReference type="Proteomes" id="UP000306985">
    <property type="component" value="Unassembled WGS sequence"/>
</dbReference>
<proteinExistence type="predicted"/>
<reference evidence="2 3" key="1">
    <citation type="submission" date="2019-05" db="EMBL/GenBank/DDBJ databases">
        <title>Nakamurella sp. N5BH11, whole genome shotgun sequence.</title>
        <authorList>
            <person name="Tuo L."/>
        </authorList>
    </citation>
    <scope>NUCLEOTIDE SEQUENCE [LARGE SCALE GENOMIC DNA]</scope>
    <source>
        <strain evidence="2 3">N5BH11</strain>
    </source>
</reference>
<dbReference type="EMBL" id="SZZH01000001">
    <property type="protein sequence ID" value="TKV62302.1"/>
    <property type="molecule type" value="Genomic_DNA"/>
</dbReference>
<dbReference type="Pfam" id="PF10801">
    <property type="entry name" value="DUF2537"/>
    <property type="match status" value="1"/>
</dbReference>
<evidence type="ECO:0000256" key="1">
    <source>
        <dbReference type="SAM" id="Phobius"/>
    </source>
</evidence>
<keyword evidence="1" id="KW-0472">Membrane</keyword>
<accession>A0A4U6QQE4</accession>
<keyword evidence="3" id="KW-1185">Reference proteome</keyword>
<keyword evidence="1" id="KW-1133">Transmembrane helix</keyword>
<protein>
    <submittedName>
        <fullName evidence="2">DUF2537 domain-containing protein</fullName>
    </submittedName>
</protein>
<organism evidence="2 3">
    <name type="scientific">Nakamurella flava</name>
    <dbReference type="NCBI Taxonomy" id="2576308"/>
    <lineage>
        <taxon>Bacteria</taxon>
        <taxon>Bacillati</taxon>
        <taxon>Actinomycetota</taxon>
        <taxon>Actinomycetes</taxon>
        <taxon>Nakamurellales</taxon>
        <taxon>Nakamurellaceae</taxon>
        <taxon>Nakamurella</taxon>
    </lineage>
</organism>
<keyword evidence="1" id="KW-0812">Transmembrane</keyword>
<feature type="transmembrane region" description="Helical" evidence="1">
    <location>
        <begin position="46"/>
        <end position="68"/>
    </location>
</feature>
<evidence type="ECO:0000313" key="2">
    <source>
        <dbReference type="EMBL" id="TKV62302.1"/>
    </source>
</evidence>
<evidence type="ECO:0000313" key="3">
    <source>
        <dbReference type="Proteomes" id="UP000306985"/>
    </source>
</evidence>
<feature type="transmembrane region" description="Helical" evidence="1">
    <location>
        <begin position="20"/>
        <end position="39"/>
    </location>
</feature>